<sequence length="564" mass="64941">MSSPRLRVQFETLFEHYNGKDCGVQLDEITEVLFCTRRNARIVLNKMEEEGWIEWHPAPGRGKLSQLKFKRSRTDVSENLARRYLDEGKIGQALNVLDQDTAKLAQVIESYLGVQHQEGLQVVRLPYYRSLSMLNPLKPMRRSEIHIIRQIFSGLTKLDENETLQPDLAHSWEQLSDTHWRFFIRPGVRFHNGHQLTTDCIIESLYSLKSINLFTHIDQVSSPSNWVVDITLGQPDMHLPLLLSEACAKILLPESERAEDFDLSPVGTGPYKVIQNDQKRLVLQANDTYFGFRPLIDRVEVWVIDEVHSPIVFPSLNHPIKPNVSEFSEEVALDPGCTYLLLNRRNGVAKSQDWALYFSNKLNTLNLFKHIPQDKVVDFGLLPAHGLKPGWYHHTHSDTEIKPPHYKRIKVAYQALHPMFPTQAKLIEMLLKKDGLDVELIKYDSTVPDVSEVDIWLKPMGIANHRDDALAGWLLNYSDIEQLSTTDDFEYWKGLINDWRAQSQGLFPAREIGKSLIERLQIIPTFHCWLGVSKDQCGTLQNAKCNALGWFDFTQVWVKPDFAE</sequence>
<reference evidence="4" key="1">
    <citation type="submission" date="2022-02" db="EMBL/GenBank/DDBJ databases">
        <title>Vibrio sp. nov., a new bacterium isolated from Bohai sea, China.</title>
        <authorList>
            <person name="Yuan Y."/>
        </authorList>
    </citation>
    <scope>NUCLEOTIDE SEQUENCE</scope>
    <source>
        <strain evidence="4">DBSS07</strain>
    </source>
</reference>
<feature type="domain" description="Solute-binding protein family 5" evidence="2">
    <location>
        <begin position="164"/>
        <end position="306"/>
    </location>
</feature>
<dbReference type="Pfam" id="PF00496">
    <property type="entry name" value="SBP_bac_5"/>
    <property type="match status" value="1"/>
</dbReference>
<comment type="caution">
    <text evidence="4">The sequence shown here is derived from an EMBL/GenBank/DDBJ whole genome shotgun (WGS) entry which is preliminary data.</text>
</comment>
<dbReference type="GO" id="GO:0003677">
    <property type="term" value="F:DNA binding"/>
    <property type="evidence" value="ECO:0007669"/>
    <property type="project" value="UniProtKB-KW"/>
</dbReference>
<dbReference type="RefSeq" id="WP_265689565.1">
    <property type="nucleotide sequence ID" value="NZ_JAKRRX010000253.1"/>
</dbReference>
<evidence type="ECO:0000259" key="3">
    <source>
        <dbReference type="Pfam" id="PF12793"/>
    </source>
</evidence>
<dbReference type="Gene3D" id="3.40.190.10">
    <property type="entry name" value="Periplasmic binding protein-like II"/>
    <property type="match status" value="1"/>
</dbReference>
<dbReference type="CDD" id="cd08507">
    <property type="entry name" value="PBP2_SgrR_like"/>
    <property type="match status" value="1"/>
</dbReference>
<dbReference type="PANTHER" id="PTHR30290:SF72">
    <property type="entry name" value="HTH-TYPE TRANSCRIPTIONAL REGULATOR SGRR"/>
    <property type="match status" value="1"/>
</dbReference>
<dbReference type="EMBL" id="JAKRRX010000253">
    <property type="protein sequence ID" value="MCW8336475.1"/>
    <property type="molecule type" value="Genomic_DNA"/>
</dbReference>
<dbReference type="InterPro" id="IPR000914">
    <property type="entry name" value="SBP_5_dom"/>
</dbReference>
<keyword evidence="5" id="KW-1185">Reference proteome</keyword>
<protein>
    <submittedName>
        <fullName evidence="4">SgrR family transcriptional regulator</fullName>
    </submittedName>
</protein>
<dbReference type="GO" id="GO:1904680">
    <property type="term" value="F:peptide transmembrane transporter activity"/>
    <property type="evidence" value="ECO:0007669"/>
    <property type="project" value="TreeGrafter"/>
</dbReference>
<evidence type="ECO:0000313" key="4">
    <source>
        <dbReference type="EMBL" id="MCW8336475.1"/>
    </source>
</evidence>
<name>A0A9X3HU46_9VIBR</name>
<gene>
    <name evidence="4" type="ORF">MD483_21950</name>
</gene>
<dbReference type="GO" id="GO:0015833">
    <property type="term" value="P:peptide transport"/>
    <property type="evidence" value="ECO:0007669"/>
    <property type="project" value="TreeGrafter"/>
</dbReference>
<evidence type="ECO:0000259" key="2">
    <source>
        <dbReference type="Pfam" id="PF00496"/>
    </source>
</evidence>
<proteinExistence type="predicted"/>
<dbReference type="InterPro" id="IPR025370">
    <property type="entry name" value="SgrR_HTH_N"/>
</dbReference>
<dbReference type="Pfam" id="PF12793">
    <property type="entry name" value="SgrR_N"/>
    <property type="match status" value="1"/>
</dbReference>
<dbReference type="InterPro" id="IPR039424">
    <property type="entry name" value="SBP_5"/>
</dbReference>
<evidence type="ECO:0000313" key="5">
    <source>
        <dbReference type="Proteomes" id="UP001155586"/>
    </source>
</evidence>
<dbReference type="AlphaFoldDB" id="A0A9X3HU46"/>
<dbReference type="SUPFAM" id="SSF53850">
    <property type="entry name" value="Periplasmic binding protein-like II"/>
    <property type="match status" value="1"/>
</dbReference>
<accession>A0A9X3HU46</accession>
<feature type="domain" description="Transcriptional regulator SgrR N-terminal HTH" evidence="3">
    <location>
        <begin position="5"/>
        <end position="119"/>
    </location>
</feature>
<dbReference type="PANTHER" id="PTHR30290">
    <property type="entry name" value="PERIPLASMIC BINDING COMPONENT OF ABC TRANSPORTER"/>
    <property type="match status" value="1"/>
</dbReference>
<evidence type="ECO:0000256" key="1">
    <source>
        <dbReference type="ARBA" id="ARBA00023125"/>
    </source>
</evidence>
<keyword evidence="1" id="KW-0238">DNA-binding</keyword>
<organism evidence="4 5">
    <name type="scientific">Vibrio paucivorans</name>
    <dbReference type="NCBI Taxonomy" id="2829489"/>
    <lineage>
        <taxon>Bacteria</taxon>
        <taxon>Pseudomonadati</taxon>
        <taxon>Pseudomonadota</taxon>
        <taxon>Gammaproteobacteria</taxon>
        <taxon>Vibrionales</taxon>
        <taxon>Vibrionaceae</taxon>
        <taxon>Vibrio</taxon>
    </lineage>
</organism>
<dbReference type="Proteomes" id="UP001155586">
    <property type="component" value="Unassembled WGS sequence"/>
</dbReference>